<sequence length="95" mass="10371">VAPNFPTRGFAEPHVRARAHFTLIRRAGCQVRPFSQSCGLGNTYPHCAEPDDALPDPSLSNGPKASAISRRGLIDIGCLVLLWLILLGPLYSRLY</sequence>
<accession>A0AAD6X9D1</accession>
<evidence type="ECO:0000256" key="1">
    <source>
        <dbReference type="SAM" id="Phobius"/>
    </source>
</evidence>
<comment type="caution">
    <text evidence="2">The sequence shown here is derived from an EMBL/GenBank/DDBJ whole genome shotgun (WGS) entry which is preliminary data.</text>
</comment>
<keyword evidence="1" id="KW-0472">Membrane</keyword>
<dbReference type="EMBL" id="JARJCM010000025">
    <property type="protein sequence ID" value="KAJ7039741.1"/>
    <property type="molecule type" value="Genomic_DNA"/>
</dbReference>
<dbReference type="Proteomes" id="UP001218188">
    <property type="component" value="Unassembled WGS sequence"/>
</dbReference>
<reference evidence="2" key="1">
    <citation type="submission" date="2023-03" db="EMBL/GenBank/DDBJ databases">
        <title>Massive genome expansion in bonnet fungi (Mycena s.s.) driven by repeated elements and novel gene families across ecological guilds.</title>
        <authorList>
            <consortium name="Lawrence Berkeley National Laboratory"/>
            <person name="Harder C.B."/>
            <person name="Miyauchi S."/>
            <person name="Viragh M."/>
            <person name="Kuo A."/>
            <person name="Thoen E."/>
            <person name="Andreopoulos B."/>
            <person name="Lu D."/>
            <person name="Skrede I."/>
            <person name="Drula E."/>
            <person name="Henrissat B."/>
            <person name="Morin E."/>
            <person name="Kohler A."/>
            <person name="Barry K."/>
            <person name="LaButti K."/>
            <person name="Morin E."/>
            <person name="Salamov A."/>
            <person name="Lipzen A."/>
            <person name="Mereny Z."/>
            <person name="Hegedus B."/>
            <person name="Baldrian P."/>
            <person name="Stursova M."/>
            <person name="Weitz H."/>
            <person name="Taylor A."/>
            <person name="Grigoriev I.V."/>
            <person name="Nagy L.G."/>
            <person name="Martin F."/>
            <person name="Kauserud H."/>
        </authorList>
    </citation>
    <scope>NUCLEOTIDE SEQUENCE</scope>
    <source>
        <strain evidence="2">CBHHK200</strain>
    </source>
</reference>
<evidence type="ECO:0000313" key="2">
    <source>
        <dbReference type="EMBL" id="KAJ7039741.1"/>
    </source>
</evidence>
<keyword evidence="1" id="KW-1133">Transmembrane helix</keyword>
<dbReference type="AlphaFoldDB" id="A0AAD6X9D1"/>
<evidence type="ECO:0000313" key="3">
    <source>
        <dbReference type="Proteomes" id="UP001218188"/>
    </source>
</evidence>
<feature type="non-terminal residue" evidence="2">
    <location>
        <position position="95"/>
    </location>
</feature>
<keyword evidence="1" id="KW-0812">Transmembrane</keyword>
<name>A0AAD6X9D1_9AGAR</name>
<organism evidence="2 3">
    <name type="scientific">Mycena alexandri</name>
    <dbReference type="NCBI Taxonomy" id="1745969"/>
    <lineage>
        <taxon>Eukaryota</taxon>
        <taxon>Fungi</taxon>
        <taxon>Dikarya</taxon>
        <taxon>Basidiomycota</taxon>
        <taxon>Agaricomycotina</taxon>
        <taxon>Agaricomycetes</taxon>
        <taxon>Agaricomycetidae</taxon>
        <taxon>Agaricales</taxon>
        <taxon>Marasmiineae</taxon>
        <taxon>Mycenaceae</taxon>
        <taxon>Mycena</taxon>
    </lineage>
</organism>
<gene>
    <name evidence="2" type="ORF">C8F04DRAFT_1392038</name>
</gene>
<feature type="transmembrane region" description="Helical" evidence="1">
    <location>
        <begin position="73"/>
        <end position="92"/>
    </location>
</feature>
<protein>
    <submittedName>
        <fullName evidence="2">Uncharacterized protein</fullName>
    </submittedName>
</protein>
<keyword evidence="3" id="KW-1185">Reference proteome</keyword>
<proteinExistence type="predicted"/>